<gene>
    <name evidence="1" type="ORF">HT99x_02680</name>
</gene>
<evidence type="ECO:0000313" key="1">
    <source>
        <dbReference type="EMBL" id="KRG20288.1"/>
    </source>
</evidence>
<dbReference type="AlphaFoldDB" id="A0A0Q9YI81"/>
<dbReference type="OrthoDB" id="183043at2"/>
<name>A0A0Q9YI81_9GAMM</name>
<proteinExistence type="predicted"/>
<comment type="caution">
    <text evidence="1">The sequence shown here is derived from an EMBL/GenBank/DDBJ whole genome shotgun (WGS) entry which is preliminary data.</text>
</comment>
<accession>A0A0Q9YI81</accession>
<dbReference type="EMBL" id="LKAJ01000014">
    <property type="protein sequence ID" value="KRG20288.1"/>
    <property type="molecule type" value="Genomic_DNA"/>
</dbReference>
<organism evidence="1">
    <name type="scientific">Candidatus Berkiella aquae</name>
    <dbReference type="NCBI Taxonomy" id="295108"/>
    <lineage>
        <taxon>Bacteria</taxon>
        <taxon>Pseudomonadati</taxon>
        <taxon>Pseudomonadota</taxon>
        <taxon>Gammaproteobacteria</taxon>
        <taxon>Candidatus Berkiellales</taxon>
        <taxon>Candidatus Berkiellaceae</taxon>
        <taxon>Candidatus Berkiella</taxon>
    </lineage>
</organism>
<reference evidence="1" key="1">
    <citation type="submission" date="2015-09" db="EMBL/GenBank/DDBJ databases">
        <title>Draft Genome Sequences of Two Novel Amoeba-resistant Intranuclear Bacteria, Candidatus Berkiella cookevillensis and Candidatus Berkiella aquae.</title>
        <authorList>
            <person name="Mehari Y.T."/>
            <person name="Arivett B.A."/>
            <person name="Farone A.L."/>
            <person name="Gunderson J.H."/>
            <person name="Farone M.B."/>
        </authorList>
    </citation>
    <scope>NUCLEOTIDE SEQUENCE [LARGE SCALE GENOMIC DNA]</scope>
    <source>
        <strain evidence="1">HT99</strain>
    </source>
</reference>
<protein>
    <submittedName>
        <fullName evidence="1">Uncharacterized protein</fullName>
    </submittedName>
</protein>
<sequence>MTIFRHLFGLVYILENEEAKRVKVGMTINRVEERLEDVNNMWLGIKGTCQICGGRRLVNHEGFIPKHMVSGIRCLGSSLLPFEKDSSIAISYLIELKNNHGVLRGSSQNSNSKRINGLEERIRRFQALNKLLGVWKVNTVYKTNSAEDVELRSHEILSDYLDNDVPFGEVFICSVAEATNAVELVLDQLDLLQSAKKEVLNT</sequence>